<keyword evidence="3" id="KW-0813">Transport</keyword>
<evidence type="ECO:0000256" key="7">
    <source>
        <dbReference type="ARBA" id="ARBA00022927"/>
    </source>
</evidence>
<dbReference type="PROSITE" id="PS52015">
    <property type="entry name" value="TONB_CTD"/>
    <property type="match status" value="1"/>
</dbReference>
<comment type="caution">
    <text evidence="12">The sequence shown here is derived from an EMBL/GenBank/DDBJ whole genome shotgun (WGS) entry which is preliminary data.</text>
</comment>
<evidence type="ECO:0000256" key="10">
    <source>
        <dbReference type="SAM" id="MobiDB-lite"/>
    </source>
</evidence>
<dbReference type="GO" id="GO:0015031">
    <property type="term" value="P:protein transport"/>
    <property type="evidence" value="ECO:0007669"/>
    <property type="project" value="UniProtKB-KW"/>
</dbReference>
<feature type="compositionally biased region" description="Basic and acidic residues" evidence="10">
    <location>
        <begin position="67"/>
        <end position="82"/>
    </location>
</feature>
<comment type="similarity">
    <text evidence="2">Belongs to the TonB family.</text>
</comment>
<dbReference type="NCBIfam" id="TIGR01352">
    <property type="entry name" value="tonB_Cterm"/>
    <property type="match status" value="1"/>
</dbReference>
<feature type="compositionally biased region" description="Polar residues" evidence="10">
    <location>
        <begin position="97"/>
        <end position="107"/>
    </location>
</feature>
<evidence type="ECO:0000256" key="6">
    <source>
        <dbReference type="ARBA" id="ARBA00022692"/>
    </source>
</evidence>
<keyword evidence="4" id="KW-1003">Cell membrane</keyword>
<sequence length="248" mass="26843">MIYLKAFHRPTVFSCAVHAVVLVAVGYLPLEAIRRFTTSGQRQVISIEMSIAAPMPFSTASTMSAEVTHEPTETIEAERSLRPSDNLARPDAAPSNYAPSHSTQPLSAENPIDELPQRVERVVEMPTVANVRVSRPRSDPSIAIMPVVAAVPVDALAGLAPTDVEFHDNPPPKYPTHAAARGIEGTVLLKLYVNREGKVSRAEVLESSGSELLDHAALAAVKTWSGKPATRFGRPIETAEVLPVRFRL</sequence>
<dbReference type="SUPFAM" id="SSF74653">
    <property type="entry name" value="TolA/TonB C-terminal domain"/>
    <property type="match status" value="1"/>
</dbReference>
<evidence type="ECO:0000256" key="9">
    <source>
        <dbReference type="ARBA" id="ARBA00023136"/>
    </source>
</evidence>
<dbReference type="Proteomes" id="UP000319908">
    <property type="component" value="Unassembled WGS sequence"/>
</dbReference>
<keyword evidence="8" id="KW-1133">Transmembrane helix</keyword>
<evidence type="ECO:0000256" key="8">
    <source>
        <dbReference type="ARBA" id="ARBA00022989"/>
    </source>
</evidence>
<evidence type="ECO:0000256" key="2">
    <source>
        <dbReference type="ARBA" id="ARBA00006555"/>
    </source>
</evidence>
<dbReference type="Pfam" id="PF03544">
    <property type="entry name" value="TonB_C"/>
    <property type="match status" value="1"/>
</dbReference>
<proteinExistence type="inferred from homology"/>
<dbReference type="Gene3D" id="3.30.1150.10">
    <property type="match status" value="1"/>
</dbReference>
<dbReference type="InterPro" id="IPR037682">
    <property type="entry name" value="TonB_C"/>
</dbReference>
<keyword evidence="7" id="KW-0653">Protein transport</keyword>
<name>A0A5C6BXM0_9BACT</name>
<protein>
    <submittedName>
        <fullName evidence="12">Transport protein TonB</fullName>
    </submittedName>
</protein>
<evidence type="ECO:0000313" key="12">
    <source>
        <dbReference type="EMBL" id="TWU16618.1"/>
    </source>
</evidence>
<dbReference type="InterPro" id="IPR051045">
    <property type="entry name" value="TonB-dependent_transducer"/>
</dbReference>
<feature type="domain" description="TonB C-terminal" evidence="11">
    <location>
        <begin position="159"/>
        <end position="248"/>
    </location>
</feature>
<accession>A0A5C6BXM0</accession>
<keyword evidence="6" id="KW-0812">Transmembrane</keyword>
<dbReference type="RefSeq" id="WP_302119429.1">
    <property type="nucleotide sequence ID" value="NZ_SJPU01000002.1"/>
</dbReference>
<feature type="region of interest" description="Disordered" evidence="10">
    <location>
        <begin position="61"/>
        <end position="111"/>
    </location>
</feature>
<keyword evidence="13" id="KW-1185">Reference proteome</keyword>
<gene>
    <name evidence="12" type="ORF">Poly21_38230</name>
</gene>
<evidence type="ECO:0000313" key="13">
    <source>
        <dbReference type="Proteomes" id="UP000319908"/>
    </source>
</evidence>
<evidence type="ECO:0000256" key="5">
    <source>
        <dbReference type="ARBA" id="ARBA00022519"/>
    </source>
</evidence>
<dbReference type="AlphaFoldDB" id="A0A5C6BXM0"/>
<keyword evidence="5" id="KW-0997">Cell inner membrane</keyword>
<keyword evidence="9" id="KW-0472">Membrane</keyword>
<dbReference type="EMBL" id="SJPU01000002">
    <property type="protein sequence ID" value="TWU16618.1"/>
    <property type="molecule type" value="Genomic_DNA"/>
</dbReference>
<evidence type="ECO:0000256" key="4">
    <source>
        <dbReference type="ARBA" id="ARBA00022475"/>
    </source>
</evidence>
<evidence type="ECO:0000256" key="3">
    <source>
        <dbReference type="ARBA" id="ARBA00022448"/>
    </source>
</evidence>
<dbReference type="InterPro" id="IPR006260">
    <property type="entry name" value="TonB/TolA_C"/>
</dbReference>
<comment type="subcellular location">
    <subcellularLocation>
        <location evidence="1">Cell inner membrane</location>
        <topology evidence="1">Single-pass membrane protein</topology>
        <orientation evidence="1">Periplasmic side</orientation>
    </subcellularLocation>
</comment>
<dbReference type="GO" id="GO:0055085">
    <property type="term" value="P:transmembrane transport"/>
    <property type="evidence" value="ECO:0007669"/>
    <property type="project" value="InterPro"/>
</dbReference>
<organism evidence="12 13">
    <name type="scientific">Allorhodopirellula heiligendammensis</name>
    <dbReference type="NCBI Taxonomy" id="2714739"/>
    <lineage>
        <taxon>Bacteria</taxon>
        <taxon>Pseudomonadati</taxon>
        <taxon>Planctomycetota</taxon>
        <taxon>Planctomycetia</taxon>
        <taxon>Pirellulales</taxon>
        <taxon>Pirellulaceae</taxon>
        <taxon>Allorhodopirellula</taxon>
    </lineage>
</organism>
<reference evidence="12 13" key="1">
    <citation type="journal article" date="2020" name="Antonie Van Leeuwenhoek">
        <title>Rhodopirellula heiligendammensis sp. nov., Rhodopirellula pilleata sp. nov., and Rhodopirellula solitaria sp. nov. isolated from natural or artificial marine surfaces in Northern Germany and California, USA, and emended description of the genus Rhodopirellula.</title>
        <authorList>
            <person name="Kallscheuer N."/>
            <person name="Wiegand S."/>
            <person name="Jogler M."/>
            <person name="Boedeker C."/>
            <person name="Peeters S.H."/>
            <person name="Rast P."/>
            <person name="Heuer A."/>
            <person name="Jetten M.S.M."/>
            <person name="Rohde M."/>
            <person name="Jogler C."/>
        </authorList>
    </citation>
    <scope>NUCLEOTIDE SEQUENCE [LARGE SCALE GENOMIC DNA]</scope>
    <source>
        <strain evidence="12 13">Poly21</strain>
    </source>
</reference>
<dbReference type="GO" id="GO:0005886">
    <property type="term" value="C:plasma membrane"/>
    <property type="evidence" value="ECO:0007669"/>
    <property type="project" value="UniProtKB-SubCell"/>
</dbReference>
<evidence type="ECO:0000259" key="11">
    <source>
        <dbReference type="PROSITE" id="PS52015"/>
    </source>
</evidence>
<dbReference type="PANTHER" id="PTHR33446">
    <property type="entry name" value="PROTEIN TONB-RELATED"/>
    <property type="match status" value="1"/>
</dbReference>
<evidence type="ECO:0000256" key="1">
    <source>
        <dbReference type="ARBA" id="ARBA00004383"/>
    </source>
</evidence>